<gene>
    <name evidence="10" type="ORF">EDS130_LOCUS6077</name>
    <name evidence="11" type="ORF">XAT740_LOCUS28905</name>
</gene>
<keyword evidence="3 8" id="KW-1133">Transmembrane helix</keyword>
<feature type="transmembrane region" description="Helical" evidence="8">
    <location>
        <begin position="131"/>
        <end position="150"/>
    </location>
</feature>
<evidence type="ECO:0000256" key="2">
    <source>
        <dbReference type="ARBA" id="ARBA00022692"/>
    </source>
</evidence>
<sequence>MSATLAQAQQIMSSYGLSIFYILGTIGNFLLICIFLQPTHRRNPCSLYLLATAIVNFILIQCVLPLSVYSAYHTDPQNVSMIWCKIRSYLFNSLLMIYRWNKTAACIDRAAMCSRYVRIRAFSHVRIARRIIFIIIFVWVTIPVHLAVYFRIESGHCMPSQTAYAKFFSFYSIAVSGWSPALAMAIFGIIAYRNLKMIRANVHRLDHADRMAIDRGNNLYQQGLTSKRIGQRDQQSVLLLVCEVVLYICTNLLYSINITYSAITADISKSVERIAIEWFIAYISTPFLVIINNCAPFYLYLFVSSRFRQDVKRFLTKCCYTARVVPQPGNLASIAARQQTR</sequence>
<dbReference type="Pfam" id="PF00001">
    <property type="entry name" value="7tm_1"/>
    <property type="match status" value="1"/>
</dbReference>
<dbReference type="PROSITE" id="PS50262">
    <property type="entry name" value="G_PROTEIN_RECEP_F1_2"/>
    <property type="match status" value="1"/>
</dbReference>
<dbReference type="PANTHER" id="PTHR24243">
    <property type="entry name" value="G-PROTEIN COUPLED RECEPTOR"/>
    <property type="match status" value="1"/>
</dbReference>
<feature type="transmembrane region" description="Helical" evidence="8">
    <location>
        <begin position="170"/>
        <end position="192"/>
    </location>
</feature>
<reference evidence="10" key="1">
    <citation type="submission" date="2021-02" db="EMBL/GenBank/DDBJ databases">
        <authorList>
            <person name="Nowell W R."/>
        </authorList>
    </citation>
    <scope>NUCLEOTIDE SEQUENCE</scope>
</reference>
<dbReference type="Gene3D" id="1.20.1070.10">
    <property type="entry name" value="Rhodopsin 7-helix transmembrane proteins"/>
    <property type="match status" value="1"/>
</dbReference>
<dbReference type="PANTHER" id="PTHR24243:SF208">
    <property type="entry name" value="PYROKININ-1 RECEPTOR"/>
    <property type="match status" value="1"/>
</dbReference>
<dbReference type="Proteomes" id="UP000663852">
    <property type="component" value="Unassembled WGS sequence"/>
</dbReference>
<evidence type="ECO:0000256" key="4">
    <source>
        <dbReference type="ARBA" id="ARBA00023040"/>
    </source>
</evidence>
<protein>
    <recommendedName>
        <fullName evidence="9">G-protein coupled receptors family 1 profile domain-containing protein</fullName>
    </recommendedName>
</protein>
<feature type="transmembrane region" description="Helical" evidence="8">
    <location>
        <begin position="48"/>
        <end position="69"/>
    </location>
</feature>
<evidence type="ECO:0000313" key="13">
    <source>
        <dbReference type="Proteomes" id="UP000663852"/>
    </source>
</evidence>
<evidence type="ECO:0000256" key="3">
    <source>
        <dbReference type="ARBA" id="ARBA00022989"/>
    </source>
</evidence>
<dbReference type="SUPFAM" id="SSF81321">
    <property type="entry name" value="Family A G protein-coupled receptor-like"/>
    <property type="match status" value="1"/>
</dbReference>
<evidence type="ECO:0000256" key="5">
    <source>
        <dbReference type="ARBA" id="ARBA00023136"/>
    </source>
</evidence>
<dbReference type="GO" id="GO:0005886">
    <property type="term" value="C:plasma membrane"/>
    <property type="evidence" value="ECO:0007669"/>
    <property type="project" value="TreeGrafter"/>
</dbReference>
<organism evidence="10 13">
    <name type="scientific">Adineta ricciae</name>
    <name type="common">Rotifer</name>
    <dbReference type="NCBI Taxonomy" id="249248"/>
    <lineage>
        <taxon>Eukaryota</taxon>
        <taxon>Metazoa</taxon>
        <taxon>Spiralia</taxon>
        <taxon>Gnathifera</taxon>
        <taxon>Rotifera</taxon>
        <taxon>Eurotatoria</taxon>
        <taxon>Bdelloidea</taxon>
        <taxon>Adinetida</taxon>
        <taxon>Adinetidae</taxon>
        <taxon>Adineta</taxon>
    </lineage>
</organism>
<dbReference type="AlphaFoldDB" id="A0A813UFE1"/>
<evidence type="ECO:0000313" key="10">
    <source>
        <dbReference type="EMBL" id="CAF0825701.1"/>
    </source>
</evidence>
<feature type="domain" description="G-protein coupled receptors family 1 profile" evidence="9">
    <location>
        <begin position="27"/>
        <end position="300"/>
    </location>
</feature>
<keyword evidence="6" id="KW-0675">Receptor</keyword>
<evidence type="ECO:0000256" key="6">
    <source>
        <dbReference type="ARBA" id="ARBA00023170"/>
    </source>
</evidence>
<evidence type="ECO:0000313" key="12">
    <source>
        <dbReference type="Proteomes" id="UP000663828"/>
    </source>
</evidence>
<feature type="transmembrane region" description="Helical" evidence="8">
    <location>
        <begin position="15"/>
        <end position="36"/>
    </location>
</feature>
<dbReference type="InterPro" id="IPR017452">
    <property type="entry name" value="GPCR_Rhodpsn_7TM"/>
</dbReference>
<keyword evidence="5 8" id="KW-0472">Membrane</keyword>
<dbReference type="EMBL" id="CAJNOR010002491">
    <property type="protein sequence ID" value="CAF1301817.1"/>
    <property type="molecule type" value="Genomic_DNA"/>
</dbReference>
<evidence type="ECO:0000259" key="9">
    <source>
        <dbReference type="PROSITE" id="PS50262"/>
    </source>
</evidence>
<keyword evidence="12" id="KW-1185">Reference proteome</keyword>
<dbReference type="InterPro" id="IPR000276">
    <property type="entry name" value="GPCR_Rhodpsn"/>
</dbReference>
<keyword evidence="7" id="KW-0807">Transducer</keyword>
<dbReference type="GO" id="GO:0004930">
    <property type="term" value="F:G protein-coupled receptor activity"/>
    <property type="evidence" value="ECO:0007669"/>
    <property type="project" value="UniProtKB-KW"/>
</dbReference>
<dbReference type="Proteomes" id="UP000663828">
    <property type="component" value="Unassembled WGS sequence"/>
</dbReference>
<proteinExistence type="predicted"/>
<comment type="caution">
    <text evidence="10">The sequence shown here is derived from an EMBL/GenBank/DDBJ whole genome shotgun (WGS) entry which is preliminary data.</text>
</comment>
<comment type="subcellular location">
    <subcellularLocation>
        <location evidence="1">Membrane</location>
        <topology evidence="1">Multi-pass membrane protein</topology>
    </subcellularLocation>
</comment>
<accession>A0A813UFE1</accession>
<dbReference type="EMBL" id="CAJNOJ010000017">
    <property type="protein sequence ID" value="CAF0825701.1"/>
    <property type="molecule type" value="Genomic_DNA"/>
</dbReference>
<dbReference type="OrthoDB" id="9995852at2759"/>
<keyword evidence="2 8" id="KW-0812">Transmembrane</keyword>
<evidence type="ECO:0000313" key="11">
    <source>
        <dbReference type="EMBL" id="CAF1301817.1"/>
    </source>
</evidence>
<feature type="transmembrane region" description="Helical" evidence="8">
    <location>
        <begin position="237"/>
        <end position="258"/>
    </location>
</feature>
<name>A0A813UFE1_ADIRI</name>
<feature type="transmembrane region" description="Helical" evidence="8">
    <location>
        <begin position="278"/>
        <end position="303"/>
    </location>
</feature>
<evidence type="ECO:0000256" key="8">
    <source>
        <dbReference type="SAM" id="Phobius"/>
    </source>
</evidence>
<evidence type="ECO:0000256" key="7">
    <source>
        <dbReference type="ARBA" id="ARBA00023224"/>
    </source>
</evidence>
<keyword evidence="4" id="KW-0297">G-protein coupled receptor</keyword>
<evidence type="ECO:0000256" key="1">
    <source>
        <dbReference type="ARBA" id="ARBA00004141"/>
    </source>
</evidence>